<keyword evidence="2" id="KW-0732">Signal</keyword>
<feature type="signal peptide" evidence="2">
    <location>
        <begin position="1"/>
        <end position="26"/>
    </location>
</feature>
<feature type="region of interest" description="Disordered" evidence="1">
    <location>
        <begin position="25"/>
        <end position="58"/>
    </location>
</feature>
<organism evidence="3 4">
    <name type="scientific">Rhizobium leguminosarum bv. trifolii</name>
    <dbReference type="NCBI Taxonomy" id="386"/>
    <lineage>
        <taxon>Bacteria</taxon>
        <taxon>Pseudomonadati</taxon>
        <taxon>Pseudomonadota</taxon>
        <taxon>Alphaproteobacteria</taxon>
        <taxon>Hyphomicrobiales</taxon>
        <taxon>Rhizobiaceae</taxon>
        <taxon>Rhizobium/Agrobacterium group</taxon>
        <taxon>Rhizobium</taxon>
    </lineage>
</organism>
<reference evidence="3 4" key="1">
    <citation type="submission" date="2017-03" db="EMBL/GenBank/DDBJ databases">
        <title>Genome analysis of Rhizobial strains effectives or ineffectives for nitrogen fixation isolated from bean seeds.</title>
        <authorList>
            <person name="Peralta H."/>
            <person name="Aguilar-Vera A."/>
            <person name="Mora Y."/>
            <person name="Vargas-Lagunas C."/>
            <person name="Girard L."/>
            <person name="Mora J."/>
        </authorList>
    </citation>
    <scope>NUCLEOTIDE SEQUENCE [LARGE SCALE GENOMIC DNA]</scope>
    <source>
        <strain evidence="3 4">CCGM5</strain>
    </source>
</reference>
<protein>
    <submittedName>
        <fullName evidence="3">Nodulation protein NolE</fullName>
    </submittedName>
</protein>
<evidence type="ECO:0000256" key="1">
    <source>
        <dbReference type="SAM" id="MobiDB-lite"/>
    </source>
</evidence>
<dbReference type="EMBL" id="NAOO01000047">
    <property type="protein sequence ID" value="RFB81637.1"/>
    <property type="molecule type" value="Genomic_DNA"/>
</dbReference>
<evidence type="ECO:0000256" key="2">
    <source>
        <dbReference type="SAM" id="SignalP"/>
    </source>
</evidence>
<evidence type="ECO:0000313" key="4">
    <source>
        <dbReference type="Proteomes" id="UP000256748"/>
    </source>
</evidence>
<accession>A0A3E1B0A8</accession>
<dbReference type="RefSeq" id="WP_054185970.1">
    <property type="nucleotide sequence ID" value="NZ_KZ859532.1"/>
</dbReference>
<feature type="compositionally biased region" description="Basic and acidic residues" evidence="1">
    <location>
        <begin position="49"/>
        <end position="58"/>
    </location>
</feature>
<evidence type="ECO:0000313" key="3">
    <source>
        <dbReference type="EMBL" id="RFB81637.1"/>
    </source>
</evidence>
<sequence length="111" mass="12216">MKVIGYYHVIVAALLALTLQAGPSFAADDRDQDSGPAISDLRANQTGADKTHSAEHTQDCNCQDAPAEEGECYECVLPPEVHIQDAEVIDVADRNLYPRKSLLLARMIRRH</sequence>
<dbReference type="AlphaFoldDB" id="A0A3E1B0A8"/>
<gene>
    <name evidence="3" type="ORF">B5K10_33220</name>
</gene>
<name>A0A3E1B0A8_RHILT</name>
<proteinExistence type="predicted"/>
<dbReference type="Proteomes" id="UP000256748">
    <property type="component" value="Unassembled WGS sequence"/>
</dbReference>
<feature type="chain" id="PRO_5043467238" evidence="2">
    <location>
        <begin position="27"/>
        <end position="111"/>
    </location>
</feature>
<comment type="caution">
    <text evidence="3">The sequence shown here is derived from an EMBL/GenBank/DDBJ whole genome shotgun (WGS) entry which is preliminary data.</text>
</comment>